<protein>
    <submittedName>
        <fullName evidence="2">Uncharacterized protein</fullName>
    </submittedName>
</protein>
<dbReference type="AlphaFoldDB" id="A5C7B6"/>
<reference evidence="2" key="1">
    <citation type="journal article" date="2007" name="PLoS ONE">
        <title>The first genome sequence of an elite grapevine cultivar (Pinot noir Vitis vinifera L.): coping with a highly heterozygous genome.</title>
        <authorList>
            <person name="Velasco R."/>
            <person name="Zharkikh A."/>
            <person name="Troggio M."/>
            <person name="Cartwright D.A."/>
            <person name="Cestaro A."/>
            <person name="Pruss D."/>
            <person name="Pindo M."/>
            <person name="FitzGerald L.M."/>
            <person name="Vezzulli S."/>
            <person name="Reid J."/>
            <person name="Malacarne G."/>
            <person name="Iliev D."/>
            <person name="Coppola G."/>
            <person name="Wardell B."/>
            <person name="Micheletti D."/>
            <person name="Macalma T."/>
            <person name="Facci M."/>
            <person name="Mitchell J.T."/>
            <person name="Perazzolli M."/>
            <person name="Eldredge G."/>
            <person name="Gatto P."/>
            <person name="Oyzerski R."/>
            <person name="Moretto M."/>
            <person name="Gutin N."/>
            <person name="Stefanini M."/>
            <person name="Chen Y."/>
            <person name="Segala C."/>
            <person name="Davenport C."/>
            <person name="Dematte L."/>
            <person name="Mraz A."/>
            <person name="Battilana J."/>
            <person name="Stormo K."/>
            <person name="Costa F."/>
            <person name="Tao Q."/>
            <person name="Si-Ammour A."/>
            <person name="Harkins T."/>
            <person name="Lackey A."/>
            <person name="Perbost C."/>
            <person name="Taillon B."/>
            <person name="Stella A."/>
            <person name="Solovyev V."/>
            <person name="Fawcett J.A."/>
            <person name="Sterck L."/>
            <person name="Vandepoele K."/>
            <person name="Grando S.M."/>
            <person name="Toppo S."/>
            <person name="Moser C."/>
            <person name="Lanchbury J."/>
            <person name="Bogden R."/>
            <person name="Skolnick M."/>
            <person name="Sgaramella V."/>
            <person name="Bhatnagar S.K."/>
            <person name="Fontana P."/>
            <person name="Gutin A."/>
            <person name="Van de Peer Y."/>
            <person name="Salamini F."/>
            <person name="Viola R."/>
        </authorList>
    </citation>
    <scope>NUCLEOTIDE SEQUENCE</scope>
</reference>
<feature type="compositionally biased region" description="Basic and acidic residues" evidence="1">
    <location>
        <begin position="83"/>
        <end position="104"/>
    </location>
</feature>
<feature type="region of interest" description="Disordered" evidence="1">
    <location>
        <begin position="46"/>
        <end position="132"/>
    </location>
</feature>
<gene>
    <name evidence="2" type="ORF">VITISV_017359</name>
</gene>
<accession>A5C7B6</accession>
<dbReference type="EMBL" id="AM484831">
    <property type="protein sequence ID" value="CAN79751.1"/>
    <property type="molecule type" value="Genomic_DNA"/>
</dbReference>
<organism evidence="2">
    <name type="scientific">Vitis vinifera</name>
    <name type="common">Grape</name>
    <dbReference type="NCBI Taxonomy" id="29760"/>
    <lineage>
        <taxon>Eukaryota</taxon>
        <taxon>Viridiplantae</taxon>
        <taxon>Streptophyta</taxon>
        <taxon>Embryophyta</taxon>
        <taxon>Tracheophyta</taxon>
        <taxon>Spermatophyta</taxon>
        <taxon>Magnoliopsida</taxon>
        <taxon>eudicotyledons</taxon>
        <taxon>Gunneridae</taxon>
        <taxon>Pentapetalae</taxon>
        <taxon>rosids</taxon>
        <taxon>Vitales</taxon>
        <taxon>Vitaceae</taxon>
        <taxon>Viteae</taxon>
        <taxon>Vitis</taxon>
    </lineage>
</organism>
<name>A5C7B6_VITVI</name>
<sequence length="132" mass="14429">MSEATTINASRFLVSQCSLPLLFILRSPSEPRGAIAAAGWHRQTTQMCPDISRQETGGRVATEGRAEEKGMPGVGGRSRSHAGPRDRLAERRCRVGRHYGERGIMRTRGPNHGKGISEFEGVNAENESKQVD</sequence>
<evidence type="ECO:0000313" key="2">
    <source>
        <dbReference type="EMBL" id="CAN79751.1"/>
    </source>
</evidence>
<evidence type="ECO:0000256" key="1">
    <source>
        <dbReference type="SAM" id="MobiDB-lite"/>
    </source>
</evidence>
<proteinExistence type="predicted"/>